<evidence type="ECO:0000313" key="2">
    <source>
        <dbReference type="Proteomes" id="UP000324222"/>
    </source>
</evidence>
<protein>
    <submittedName>
        <fullName evidence="1">Uncharacterized protein</fullName>
    </submittedName>
</protein>
<name>A0A5B7H790_PORTR</name>
<keyword evidence="2" id="KW-1185">Reference proteome</keyword>
<dbReference type="Proteomes" id="UP000324222">
    <property type="component" value="Unassembled WGS sequence"/>
</dbReference>
<proteinExistence type="predicted"/>
<gene>
    <name evidence="1" type="ORF">E2C01_059640</name>
</gene>
<reference evidence="1 2" key="1">
    <citation type="submission" date="2019-05" db="EMBL/GenBank/DDBJ databases">
        <title>Another draft genome of Portunus trituberculatus and its Hox gene families provides insights of decapod evolution.</title>
        <authorList>
            <person name="Jeong J.-H."/>
            <person name="Song I."/>
            <person name="Kim S."/>
            <person name="Choi T."/>
            <person name="Kim D."/>
            <person name="Ryu S."/>
            <person name="Kim W."/>
        </authorList>
    </citation>
    <scope>NUCLEOTIDE SEQUENCE [LARGE SCALE GENOMIC DNA]</scope>
    <source>
        <tissue evidence="1">Muscle</tissue>
    </source>
</reference>
<sequence>MQNTPNVIPVLESEVVPEQFKEFGSETFGCDITACGTAAPSTTEGNTVGFGRIEFHVPTLMPRED</sequence>
<organism evidence="1 2">
    <name type="scientific">Portunus trituberculatus</name>
    <name type="common">Swimming crab</name>
    <name type="synonym">Neptunus trituberculatus</name>
    <dbReference type="NCBI Taxonomy" id="210409"/>
    <lineage>
        <taxon>Eukaryota</taxon>
        <taxon>Metazoa</taxon>
        <taxon>Ecdysozoa</taxon>
        <taxon>Arthropoda</taxon>
        <taxon>Crustacea</taxon>
        <taxon>Multicrustacea</taxon>
        <taxon>Malacostraca</taxon>
        <taxon>Eumalacostraca</taxon>
        <taxon>Eucarida</taxon>
        <taxon>Decapoda</taxon>
        <taxon>Pleocyemata</taxon>
        <taxon>Brachyura</taxon>
        <taxon>Eubrachyura</taxon>
        <taxon>Portunoidea</taxon>
        <taxon>Portunidae</taxon>
        <taxon>Portuninae</taxon>
        <taxon>Portunus</taxon>
    </lineage>
</organism>
<accession>A0A5B7H790</accession>
<dbReference type="AlphaFoldDB" id="A0A5B7H790"/>
<evidence type="ECO:0000313" key="1">
    <source>
        <dbReference type="EMBL" id="MPC65505.1"/>
    </source>
</evidence>
<dbReference type="EMBL" id="VSRR010023456">
    <property type="protein sequence ID" value="MPC65505.1"/>
    <property type="molecule type" value="Genomic_DNA"/>
</dbReference>
<comment type="caution">
    <text evidence="1">The sequence shown here is derived from an EMBL/GenBank/DDBJ whole genome shotgun (WGS) entry which is preliminary data.</text>
</comment>